<keyword evidence="12" id="KW-0227">DNA damage</keyword>
<evidence type="ECO:0000256" key="3">
    <source>
        <dbReference type="ARBA" id="ARBA00003317"/>
    </source>
</evidence>
<comment type="catalytic activity">
    <reaction evidence="19">
        <text>a 6-O-methyl-2'-deoxyguanosine in DNA + L-cysteinyl-[protein] = S-methyl-L-cysteinyl-[protein] + a 2'-deoxyguanosine in DNA</text>
        <dbReference type="Rhea" id="RHEA:24000"/>
        <dbReference type="Rhea" id="RHEA-COMP:10131"/>
        <dbReference type="Rhea" id="RHEA-COMP:10132"/>
        <dbReference type="Rhea" id="RHEA-COMP:11367"/>
        <dbReference type="Rhea" id="RHEA-COMP:11368"/>
        <dbReference type="ChEBI" id="CHEBI:29950"/>
        <dbReference type="ChEBI" id="CHEBI:82612"/>
        <dbReference type="ChEBI" id="CHEBI:85445"/>
        <dbReference type="ChEBI" id="CHEBI:85448"/>
        <dbReference type="EC" id="2.1.1.63"/>
    </reaction>
</comment>
<evidence type="ECO:0000256" key="5">
    <source>
        <dbReference type="ARBA" id="ARBA00008711"/>
    </source>
</evidence>
<keyword evidence="8" id="KW-0597">Phosphoprotein</keyword>
<evidence type="ECO:0000256" key="2">
    <source>
        <dbReference type="ARBA" id="ARBA00001947"/>
    </source>
</evidence>
<dbReference type="PANTHER" id="PTHR46460">
    <property type="entry name" value="METHYLATED-DNA--PROTEIN-CYSTEINE METHYLTRANSFERASE"/>
    <property type="match status" value="1"/>
</dbReference>
<evidence type="ECO:0000313" key="22">
    <source>
        <dbReference type="EMBL" id="CAH2322893.1"/>
    </source>
</evidence>
<evidence type="ECO:0000256" key="8">
    <source>
        <dbReference type="ARBA" id="ARBA00022553"/>
    </source>
</evidence>
<dbReference type="EC" id="2.1.1.63" evidence="6"/>
<dbReference type="InterPro" id="IPR036388">
    <property type="entry name" value="WH-like_DNA-bd_sf"/>
</dbReference>
<proteinExistence type="inferred from homology"/>
<evidence type="ECO:0000256" key="18">
    <source>
        <dbReference type="ARBA" id="ARBA00031621"/>
    </source>
</evidence>
<keyword evidence="14" id="KW-0238">DNA-binding</keyword>
<keyword evidence="15" id="KW-0234">DNA repair</keyword>
<evidence type="ECO:0000256" key="7">
    <source>
        <dbReference type="ARBA" id="ARBA00015377"/>
    </source>
</evidence>
<evidence type="ECO:0000256" key="4">
    <source>
        <dbReference type="ARBA" id="ARBA00004123"/>
    </source>
</evidence>
<comment type="subcellular location">
    <subcellularLocation>
        <location evidence="4">Nucleus</location>
    </subcellularLocation>
</comment>
<evidence type="ECO:0000259" key="20">
    <source>
        <dbReference type="Pfam" id="PF01035"/>
    </source>
</evidence>
<evidence type="ECO:0000256" key="14">
    <source>
        <dbReference type="ARBA" id="ARBA00023125"/>
    </source>
</evidence>
<dbReference type="CDD" id="cd06445">
    <property type="entry name" value="ATase"/>
    <property type="match status" value="1"/>
</dbReference>
<dbReference type="InterPro" id="IPR036631">
    <property type="entry name" value="MGMT_N_sf"/>
</dbReference>
<comment type="catalytic activity">
    <reaction evidence="1">
        <text>a 4-O-methyl-thymidine in DNA + L-cysteinyl-[protein] = a thymidine in DNA + S-methyl-L-cysteinyl-[protein]</text>
        <dbReference type="Rhea" id="RHEA:53428"/>
        <dbReference type="Rhea" id="RHEA-COMP:10131"/>
        <dbReference type="Rhea" id="RHEA-COMP:10132"/>
        <dbReference type="Rhea" id="RHEA-COMP:13555"/>
        <dbReference type="Rhea" id="RHEA-COMP:13556"/>
        <dbReference type="ChEBI" id="CHEBI:29950"/>
        <dbReference type="ChEBI" id="CHEBI:82612"/>
        <dbReference type="ChEBI" id="CHEBI:137386"/>
        <dbReference type="ChEBI" id="CHEBI:137387"/>
        <dbReference type="EC" id="2.1.1.63"/>
    </reaction>
</comment>
<dbReference type="SUPFAM" id="SSF53155">
    <property type="entry name" value="Methylated DNA-protein cysteine methyltransferase domain"/>
    <property type="match status" value="1"/>
</dbReference>
<dbReference type="PANTHER" id="PTHR46460:SF1">
    <property type="entry name" value="METHYLATED-DNA--PROTEIN-CYSTEINE METHYLTRANSFERASE"/>
    <property type="match status" value="1"/>
</dbReference>
<evidence type="ECO:0000256" key="13">
    <source>
        <dbReference type="ARBA" id="ARBA00022833"/>
    </source>
</evidence>
<dbReference type="GO" id="GO:0046872">
    <property type="term" value="F:metal ion binding"/>
    <property type="evidence" value="ECO:0007669"/>
    <property type="project" value="UniProtKB-KW"/>
</dbReference>
<dbReference type="AlphaFoldDB" id="A0AAD1WTT4"/>
<dbReference type="Gene3D" id="3.30.160.70">
    <property type="entry name" value="Methylated DNA-protein cysteine methyltransferase domain"/>
    <property type="match status" value="1"/>
</dbReference>
<keyword evidence="10" id="KW-0808">Transferase</keyword>
<dbReference type="Gene3D" id="1.10.10.10">
    <property type="entry name" value="Winged helix-like DNA-binding domain superfamily/Winged helix DNA-binding domain"/>
    <property type="match status" value="1"/>
</dbReference>
<comment type="similarity">
    <text evidence="5">Belongs to the MGMT family.</text>
</comment>
<dbReference type="GO" id="GO:0003908">
    <property type="term" value="F:methylated-DNA-[protein]-cysteine S-methyltransferase activity"/>
    <property type="evidence" value="ECO:0007669"/>
    <property type="project" value="UniProtKB-EC"/>
</dbReference>
<dbReference type="GO" id="GO:0006281">
    <property type="term" value="P:DNA repair"/>
    <property type="evidence" value="ECO:0007669"/>
    <property type="project" value="UniProtKB-KW"/>
</dbReference>
<dbReference type="PROSITE" id="PS00374">
    <property type="entry name" value="MGMT"/>
    <property type="match status" value="1"/>
</dbReference>
<dbReference type="InterPro" id="IPR014048">
    <property type="entry name" value="MethylDNA_cys_MeTrfase_DNA-bd"/>
</dbReference>
<feature type="non-terminal residue" evidence="22">
    <location>
        <position position="1"/>
    </location>
</feature>
<evidence type="ECO:0000256" key="16">
    <source>
        <dbReference type="ARBA" id="ARBA00023242"/>
    </source>
</evidence>
<protein>
    <recommendedName>
        <fullName evidence="7">Methylated-DNA--protein-cysteine methyltransferase</fullName>
        <ecNumber evidence="6">2.1.1.63</ecNumber>
    </recommendedName>
    <alternativeName>
        <fullName evidence="17">6-O-methylguanine-DNA methyltransferase</fullName>
    </alternativeName>
    <alternativeName>
        <fullName evidence="18">O-6-methylguanine-DNA-alkyltransferase</fullName>
    </alternativeName>
</protein>
<dbReference type="EMBL" id="OW240922">
    <property type="protein sequence ID" value="CAH2322893.1"/>
    <property type="molecule type" value="Genomic_DNA"/>
</dbReference>
<feature type="domain" description="Methylguanine DNA methyltransferase ribonuclease-like" evidence="21">
    <location>
        <begin position="71"/>
        <end position="138"/>
    </location>
</feature>
<dbReference type="Pfam" id="PF01035">
    <property type="entry name" value="DNA_binding_1"/>
    <property type="match status" value="1"/>
</dbReference>
<comment type="cofactor">
    <cofactor evidence="2">
        <name>Zn(2+)</name>
        <dbReference type="ChEBI" id="CHEBI:29105"/>
    </cofactor>
</comment>
<comment type="function">
    <text evidence="3">Involved in the cellular defense against the biological effects of O6-methylguanine (O6-MeG) and O4-methylthymine (O4-MeT) in DNA. Repairs the methylated nucleobase in DNA by stoichiometrically transferring the methyl group to a cysteine residue in the enzyme. This is a suicide reaction: the enzyme is irreversibly inactivated.</text>
</comment>
<dbReference type="SUPFAM" id="SSF46767">
    <property type="entry name" value="Methylated DNA-protein cysteine methyltransferase, C-terminal domain"/>
    <property type="match status" value="1"/>
</dbReference>
<dbReference type="NCBIfam" id="TIGR00589">
    <property type="entry name" value="ogt"/>
    <property type="match status" value="1"/>
</dbReference>
<keyword evidence="9 22" id="KW-0489">Methyltransferase</keyword>
<dbReference type="GO" id="GO:0003677">
    <property type="term" value="F:DNA binding"/>
    <property type="evidence" value="ECO:0007669"/>
    <property type="project" value="UniProtKB-KW"/>
</dbReference>
<gene>
    <name evidence="22" type="ORF">PECUL_23A001543</name>
</gene>
<evidence type="ECO:0000256" key="12">
    <source>
        <dbReference type="ARBA" id="ARBA00022763"/>
    </source>
</evidence>
<accession>A0AAD1WTT4</accession>
<evidence type="ECO:0000256" key="17">
    <source>
        <dbReference type="ARBA" id="ARBA00030795"/>
    </source>
</evidence>
<keyword evidence="16" id="KW-0539">Nucleus</keyword>
<dbReference type="Proteomes" id="UP001295444">
    <property type="component" value="Chromosome 11"/>
</dbReference>
<dbReference type="Pfam" id="PF02870">
    <property type="entry name" value="Methyltransf_1N"/>
    <property type="match status" value="1"/>
</dbReference>
<evidence type="ECO:0000256" key="9">
    <source>
        <dbReference type="ARBA" id="ARBA00022603"/>
    </source>
</evidence>
<dbReference type="InterPro" id="IPR036217">
    <property type="entry name" value="MethylDNA_cys_MeTrfase_DNAb"/>
</dbReference>
<evidence type="ECO:0000256" key="11">
    <source>
        <dbReference type="ARBA" id="ARBA00022723"/>
    </source>
</evidence>
<reference evidence="22" key="1">
    <citation type="submission" date="2022-03" db="EMBL/GenBank/DDBJ databases">
        <authorList>
            <person name="Alioto T."/>
            <person name="Alioto T."/>
            <person name="Gomez Garrido J."/>
        </authorList>
    </citation>
    <scope>NUCLEOTIDE SEQUENCE</scope>
</reference>
<evidence type="ECO:0000313" key="23">
    <source>
        <dbReference type="Proteomes" id="UP001295444"/>
    </source>
</evidence>
<evidence type="ECO:0000256" key="1">
    <source>
        <dbReference type="ARBA" id="ARBA00001286"/>
    </source>
</evidence>
<evidence type="ECO:0000256" key="6">
    <source>
        <dbReference type="ARBA" id="ARBA00011918"/>
    </source>
</evidence>
<evidence type="ECO:0000256" key="10">
    <source>
        <dbReference type="ARBA" id="ARBA00022679"/>
    </source>
</evidence>
<keyword evidence="13" id="KW-0862">Zinc</keyword>
<name>A0AAD1WTT4_PELCU</name>
<organism evidence="22 23">
    <name type="scientific">Pelobates cultripes</name>
    <name type="common">Western spadefoot toad</name>
    <dbReference type="NCBI Taxonomy" id="61616"/>
    <lineage>
        <taxon>Eukaryota</taxon>
        <taxon>Metazoa</taxon>
        <taxon>Chordata</taxon>
        <taxon>Craniata</taxon>
        <taxon>Vertebrata</taxon>
        <taxon>Euteleostomi</taxon>
        <taxon>Amphibia</taxon>
        <taxon>Batrachia</taxon>
        <taxon>Anura</taxon>
        <taxon>Pelobatoidea</taxon>
        <taxon>Pelobatidae</taxon>
        <taxon>Pelobates</taxon>
    </lineage>
</organism>
<evidence type="ECO:0000256" key="19">
    <source>
        <dbReference type="ARBA" id="ARBA00049348"/>
    </source>
</evidence>
<evidence type="ECO:0000256" key="15">
    <source>
        <dbReference type="ARBA" id="ARBA00023204"/>
    </source>
</evidence>
<dbReference type="GO" id="GO:0032259">
    <property type="term" value="P:methylation"/>
    <property type="evidence" value="ECO:0007669"/>
    <property type="project" value="UniProtKB-KW"/>
</dbReference>
<dbReference type="InterPro" id="IPR001497">
    <property type="entry name" value="MethylDNA_cys_MeTrfase_AS"/>
</dbReference>
<dbReference type="InterPro" id="IPR008332">
    <property type="entry name" value="MethylG_MeTrfase_N"/>
</dbReference>
<keyword evidence="23" id="KW-1185">Reference proteome</keyword>
<keyword evidence="11" id="KW-0479">Metal-binding</keyword>
<dbReference type="FunFam" id="3.30.160.70:FF:000001">
    <property type="entry name" value="Methylated-DNA--protein-cysteine methyltransferase"/>
    <property type="match status" value="1"/>
</dbReference>
<dbReference type="FunFam" id="1.10.10.10:FF:000214">
    <property type="entry name" value="Methylated-DNA--protein-cysteine methyltransferase"/>
    <property type="match status" value="1"/>
</dbReference>
<dbReference type="GO" id="GO:0005654">
    <property type="term" value="C:nucleoplasm"/>
    <property type="evidence" value="ECO:0007669"/>
    <property type="project" value="TreeGrafter"/>
</dbReference>
<evidence type="ECO:0000259" key="21">
    <source>
        <dbReference type="Pfam" id="PF02870"/>
    </source>
</evidence>
<sequence>TETCPDMNFVLHRGYISETPTLVPFSEKITITTNLLFKVKKENPIRTLTGVSRHLLKMALENGICKMEKVIIECPLGKVVVNGCEKGIHELQLQNDAEIREQVTTVSYKVCEAPPEKTQPMKECENWLRTYFCEPWLIEDVPIPAFHHPILEKESFTKTVLVTLLEKVKMSETVSYKELAKLAGNEKAARAVGMALSHNPIPVIIPCHRVICSNGDIGNYSSGKANKLKALLLGFEMVMKQMKNQAFHSDHLEF</sequence>
<feature type="domain" description="Methylated-DNA-[protein]-cysteine S-methyltransferase DNA binding" evidence="20">
    <location>
        <begin position="157"/>
        <end position="231"/>
    </location>
</feature>